<feature type="transmembrane region" description="Helical" evidence="7">
    <location>
        <begin position="154"/>
        <end position="174"/>
    </location>
</feature>
<keyword evidence="2" id="KW-1003">Cell membrane</keyword>
<evidence type="ECO:0000256" key="5">
    <source>
        <dbReference type="ARBA" id="ARBA00022989"/>
    </source>
</evidence>
<dbReference type="SMART" id="SM00014">
    <property type="entry name" value="acidPPc"/>
    <property type="match status" value="1"/>
</dbReference>
<evidence type="ECO:0000256" key="2">
    <source>
        <dbReference type="ARBA" id="ARBA00022475"/>
    </source>
</evidence>
<protein>
    <submittedName>
        <fullName evidence="9">Phosphoesterase</fullName>
    </submittedName>
</protein>
<feature type="domain" description="Phosphatidic acid phosphatase type 2/haloperoxidase" evidence="8">
    <location>
        <begin position="58"/>
        <end position="169"/>
    </location>
</feature>
<dbReference type="GO" id="GO:0005886">
    <property type="term" value="C:plasma membrane"/>
    <property type="evidence" value="ECO:0007669"/>
    <property type="project" value="UniProtKB-SubCell"/>
</dbReference>
<evidence type="ECO:0000259" key="8">
    <source>
        <dbReference type="SMART" id="SM00014"/>
    </source>
</evidence>
<evidence type="ECO:0000256" key="4">
    <source>
        <dbReference type="ARBA" id="ARBA00022801"/>
    </source>
</evidence>
<dbReference type="PANTHER" id="PTHR14969">
    <property type="entry name" value="SPHINGOSINE-1-PHOSPHATE PHOSPHOHYDROLASE"/>
    <property type="match status" value="1"/>
</dbReference>
<dbReference type="Gene3D" id="1.20.144.10">
    <property type="entry name" value="Phosphatidic acid phosphatase type 2/haloperoxidase"/>
    <property type="match status" value="2"/>
</dbReference>
<dbReference type="Proteomes" id="UP000238081">
    <property type="component" value="Unassembled WGS sequence"/>
</dbReference>
<comment type="caution">
    <text evidence="9">The sequence shown here is derived from an EMBL/GenBank/DDBJ whole genome shotgun (WGS) entry which is preliminary data.</text>
</comment>
<reference evidence="9 10" key="1">
    <citation type="submission" date="2016-01" db="EMBL/GenBank/DDBJ databases">
        <title>Characterization of the Clostridium difficile lineages that are prevalent in Hong Kong and China.</title>
        <authorList>
            <person name="Kwok J.S.-L."/>
            <person name="Lam W.-Y."/>
            <person name="Ip M."/>
            <person name="Chan T.-F."/>
            <person name="Hawkey P.M."/>
            <person name="Tsui S.K.-W."/>
        </authorList>
    </citation>
    <scope>NUCLEOTIDE SEQUENCE [LARGE SCALE GENOMIC DNA]</scope>
    <source>
        <strain evidence="9 10">300064</strain>
    </source>
</reference>
<proteinExistence type="predicted"/>
<feature type="transmembrane region" description="Helical" evidence="7">
    <location>
        <begin position="115"/>
        <end position="142"/>
    </location>
</feature>
<dbReference type="Pfam" id="PF01569">
    <property type="entry name" value="PAP2"/>
    <property type="match status" value="1"/>
</dbReference>
<dbReference type="GO" id="GO:0016787">
    <property type="term" value="F:hydrolase activity"/>
    <property type="evidence" value="ECO:0007669"/>
    <property type="project" value="UniProtKB-KW"/>
</dbReference>
<keyword evidence="3 7" id="KW-0812">Transmembrane</keyword>
<evidence type="ECO:0000256" key="3">
    <source>
        <dbReference type="ARBA" id="ARBA00022692"/>
    </source>
</evidence>
<dbReference type="SUPFAM" id="SSF48317">
    <property type="entry name" value="Acid phosphatase/Vanadium-dependent haloperoxidase"/>
    <property type="match status" value="1"/>
</dbReference>
<keyword evidence="6 7" id="KW-0472">Membrane</keyword>
<keyword evidence="4" id="KW-0378">Hydrolase</keyword>
<gene>
    <name evidence="9" type="ORF">AWN73_13840</name>
</gene>
<comment type="subcellular location">
    <subcellularLocation>
        <location evidence="1">Cell membrane</location>
        <topology evidence="1">Multi-pass membrane protein</topology>
    </subcellularLocation>
</comment>
<evidence type="ECO:0000313" key="9">
    <source>
        <dbReference type="EMBL" id="PPV14468.1"/>
    </source>
</evidence>
<sequence>MFKFIEKYDIKAAKYINSLYHSKALDNFMKFFTYLGNLGLLWVGISIVFMLSHESRKKGIVLICALLLTTILGEGIIKHIVKRKRPFTNMNLCDQLIIGTPSTFSFPSGHTASSFAASAVFLAINSRISIIILIISTCIALSRIYLKVHYVSDVIGGAILGLLCGSITVSLFNIV</sequence>
<dbReference type="EMBL" id="LRDH01000108">
    <property type="protein sequence ID" value="PPV14468.1"/>
    <property type="molecule type" value="Genomic_DNA"/>
</dbReference>
<dbReference type="InterPro" id="IPR000326">
    <property type="entry name" value="PAP2/HPO"/>
</dbReference>
<dbReference type="PANTHER" id="PTHR14969:SF62">
    <property type="entry name" value="DECAPRENYLPHOSPHORYL-5-PHOSPHORIBOSE PHOSPHATASE RV3807C-RELATED"/>
    <property type="match status" value="1"/>
</dbReference>
<keyword evidence="5 7" id="KW-1133">Transmembrane helix</keyword>
<dbReference type="RefSeq" id="WP_043665551.1">
    <property type="nucleotide sequence ID" value="NZ_CANCWB010000002.1"/>
</dbReference>
<feature type="transmembrane region" description="Helical" evidence="7">
    <location>
        <begin position="59"/>
        <end position="81"/>
    </location>
</feature>
<evidence type="ECO:0000256" key="1">
    <source>
        <dbReference type="ARBA" id="ARBA00004651"/>
    </source>
</evidence>
<dbReference type="InterPro" id="IPR036938">
    <property type="entry name" value="PAP2/HPO_sf"/>
</dbReference>
<accession>A0A2S7F9V3</accession>
<feature type="transmembrane region" description="Helical" evidence="7">
    <location>
        <begin position="31"/>
        <end position="52"/>
    </location>
</feature>
<evidence type="ECO:0000256" key="6">
    <source>
        <dbReference type="ARBA" id="ARBA00023136"/>
    </source>
</evidence>
<organism evidence="9 10">
    <name type="scientific">Clostridium butyricum</name>
    <dbReference type="NCBI Taxonomy" id="1492"/>
    <lineage>
        <taxon>Bacteria</taxon>
        <taxon>Bacillati</taxon>
        <taxon>Bacillota</taxon>
        <taxon>Clostridia</taxon>
        <taxon>Eubacteriales</taxon>
        <taxon>Clostridiaceae</taxon>
        <taxon>Clostridium</taxon>
    </lineage>
</organism>
<evidence type="ECO:0000313" key="10">
    <source>
        <dbReference type="Proteomes" id="UP000238081"/>
    </source>
</evidence>
<evidence type="ECO:0000256" key="7">
    <source>
        <dbReference type="SAM" id="Phobius"/>
    </source>
</evidence>
<dbReference type="AlphaFoldDB" id="A0A2S7F9V3"/>
<name>A0A2S7F9V3_CLOBU</name>